<comment type="similarity">
    <text evidence="1">Belongs to the nitroreductase family.</text>
</comment>
<dbReference type="Pfam" id="PF00881">
    <property type="entry name" value="Nitroreductase"/>
    <property type="match status" value="2"/>
</dbReference>
<evidence type="ECO:0000259" key="3">
    <source>
        <dbReference type="Pfam" id="PF00881"/>
    </source>
</evidence>
<name>A0A9X2Z6D4_9MYCO</name>
<sequence>MNDKGSAHPVFPLDQLLPPGGTVGRVTDRLADTRVPIHQPIAARWSPRAFDPEATLDGEQLTAILEAARWAATWGGRQPVRFVVGVRGDETFEALVGTLKRGNSYATAASALLLVCADEGPDENTALYAGVDAGAAIANASVEAVARGLVVHPMAGFDADAARAAFDVPDEVRPVAVLAVGTLGDYSTADPAIVERDSAPRRRMPLEEVAFAGRWGTAFTAGTSAAVP</sequence>
<dbReference type="Gene3D" id="3.40.109.10">
    <property type="entry name" value="NADH Oxidase"/>
    <property type="match status" value="1"/>
</dbReference>
<dbReference type="GO" id="GO:0016491">
    <property type="term" value="F:oxidoreductase activity"/>
    <property type="evidence" value="ECO:0007669"/>
    <property type="project" value="UniProtKB-KW"/>
</dbReference>
<feature type="domain" description="Nitroreductase" evidence="3">
    <location>
        <begin position="107"/>
        <end position="181"/>
    </location>
</feature>
<dbReference type="EMBL" id="JACKVK010000009">
    <property type="protein sequence ID" value="MCV7422417.1"/>
    <property type="molecule type" value="Genomic_DNA"/>
</dbReference>
<dbReference type="SUPFAM" id="SSF55469">
    <property type="entry name" value="FMN-dependent nitroreductase-like"/>
    <property type="match status" value="1"/>
</dbReference>
<protein>
    <submittedName>
        <fullName evidence="4">Nitroreductase family protein</fullName>
    </submittedName>
</protein>
<organism evidence="4 5">
    <name type="scientific">Mycobacterium yunnanensis</name>
    <dbReference type="NCBI Taxonomy" id="368477"/>
    <lineage>
        <taxon>Bacteria</taxon>
        <taxon>Bacillati</taxon>
        <taxon>Actinomycetota</taxon>
        <taxon>Actinomycetes</taxon>
        <taxon>Mycobacteriales</taxon>
        <taxon>Mycobacteriaceae</taxon>
        <taxon>Mycobacterium</taxon>
    </lineage>
</organism>
<accession>A0A9X2Z6D4</accession>
<feature type="domain" description="Nitroreductase" evidence="3">
    <location>
        <begin position="41"/>
        <end position="91"/>
    </location>
</feature>
<evidence type="ECO:0000313" key="4">
    <source>
        <dbReference type="EMBL" id="MCV7422417.1"/>
    </source>
</evidence>
<comment type="caution">
    <text evidence="4">The sequence shown here is derived from an EMBL/GenBank/DDBJ whole genome shotgun (WGS) entry which is preliminary data.</text>
</comment>
<dbReference type="PANTHER" id="PTHR43673">
    <property type="entry name" value="NAD(P)H NITROREDUCTASE YDGI-RELATED"/>
    <property type="match status" value="1"/>
</dbReference>
<dbReference type="InterPro" id="IPR000415">
    <property type="entry name" value="Nitroreductase-like"/>
</dbReference>
<dbReference type="AlphaFoldDB" id="A0A9X2Z6D4"/>
<reference evidence="4" key="1">
    <citation type="submission" date="2020-07" db="EMBL/GenBank/DDBJ databases">
        <authorList>
            <person name="Pettersson B.M.F."/>
            <person name="Behra P.R.K."/>
            <person name="Ramesh M."/>
            <person name="Das S."/>
            <person name="Dasgupta S."/>
            <person name="Kirsebom L.A."/>
        </authorList>
    </citation>
    <scope>NUCLEOTIDE SEQUENCE</scope>
    <source>
        <strain evidence="4">DSM 44838</strain>
    </source>
</reference>
<dbReference type="Proteomes" id="UP001141629">
    <property type="component" value="Unassembled WGS sequence"/>
</dbReference>
<gene>
    <name evidence="4" type="ORF">H7K45_17865</name>
</gene>
<dbReference type="PANTHER" id="PTHR43673:SF10">
    <property type="entry name" value="NADH DEHYDROGENASE_NAD(P)H NITROREDUCTASE XCC3605-RELATED"/>
    <property type="match status" value="1"/>
</dbReference>
<reference evidence="4" key="2">
    <citation type="journal article" date="2022" name="BMC Genomics">
        <title>Comparative genome analysis of mycobacteria focusing on tRNA and non-coding RNA.</title>
        <authorList>
            <person name="Behra P.R.K."/>
            <person name="Pettersson B.M.F."/>
            <person name="Ramesh M."/>
            <person name="Das S."/>
            <person name="Dasgupta S."/>
            <person name="Kirsebom L.A."/>
        </authorList>
    </citation>
    <scope>NUCLEOTIDE SEQUENCE</scope>
    <source>
        <strain evidence="4">DSM 44838</strain>
    </source>
</reference>
<evidence type="ECO:0000256" key="2">
    <source>
        <dbReference type="ARBA" id="ARBA00023002"/>
    </source>
</evidence>
<evidence type="ECO:0000313" key="5">
    <source>
        <dbReference type="Proteomes" id="UP001141629"/>
    </source>
</evidence>
<keyword evidence="5" id="KW-1185">Reference proteome</keyword>
<evidence type="ECO:0000256" key="1">
    <source>
        <dbReference type="ARBA" id="ARBA00007118"/>
    </source>
</evidence>
<dbReference type="InterPro" id="IPR029479">
    <property type="entry name" value="Nitroreductase"/>
</dbReference>
<keyword evidence="2" id="KW-0560">Oxidoreductase</keyword>
<proteinExistence type="inferred from homology"/>